<dbReference type="InterPro" id="IPR000073">
    <property type="entry name" value="AB_hydrolase_1"/>
</dbReference>
<dbReference type="PANTHER" id="PTHR43194">
    <property type="entry name" value="HYDROLASE ALPHA/BETA FOLD FAMILY"/>
    <property type="match status" value="1"/>
</dbReference>
<dbReference type="Proteomes" id="UP000321638">
    <property type="component" value="Unassembled WGS sequence"/>
</dbReference>
<comment type="caution">
    <text evidence="2">The sequence shown here is derived from an EMBL/GenBank/DDBJ whole genome shotgun (WGS) entry which is preliminary data.</text>
</comment>
<gene>
    <name evidence="2" type="ORF">FHP25_01270</name>
</gene>
<evidence type="ECO:0000313" key="3">
    <source>
        <dbReference type="Proteomes" id="UP000321638"/>
    </source>
</evidence>
<dbReference type="RefSeq" id="WP_147845061.1">
    <property type="nucleotide sequence ID" value="NZ_VDUZ01000001.1"/>
</dbReference>
<dbReference type="Pfam" id="PF12697">
    <property type="entry name" value="Abhydrolase_6"/>
    <property type="match status" value="1"/>
</dbReference>
<keyword evidence="3" id="KW-1185">Reference proteome</keyword>
<evidence type="ECO:0000313" key="2">
    <source>
        <dbReference type="EMBL" id="TXL82356.1"/>
    </source>
</evidence>
<reference evidence="2 3" key="1">
    <citation type="submission" date="2019-06" db="EMBL/GenBank/DDBJ databases">
        <title>New taxonomy in bacterial strain CC-CFT640, isolated from vineyard.</title>
        <authorList>
            <person name="Lin S.-Y."/>
            <person name="Tsai C.-F."/>
            <person name="Young C.-C."/>
        </authorList>
    </citation>
    <scope>NUCLEOTIDE SEQUENCE [LARGE SCALE GENOMIC DNA]</scope>
    <source>
        <strain evidence="2 3">CC-CFT640</strain>
    </source>
</reference>
<feature type="domain" description="AB hydrolase-1" evidence="1">
    <location>
        <begin position="5"/>
        <end position="193"/>
    </location>
</feature>
<evidence type="ECO:0000259" key="1">
    <source>
        <dbReference type="Pfam" id="PF12697"/>
    </source>
</evidence>
<protein>
    <submittedName>
        <fullName evidence="2">Alpha/beta fold hydrolase</fullName>
    </submittedName>
</protein>
<dbReference type="InterPro" id="IPR050228">
    <property type="entry name" value="Carboxylesterase_BioH"/>
</dbReference>
<sequence>MTMRLLFLPGVSGQGSFWEPVAARLPAGWDCTLIDWPGMGPVPPAPDMRSFDDLVAAIAGRLDTPAVLVAQSMGGVVAMRAALQRPDRVPALVLTATSGGIDLTSFGAADWRPDYRVTYPQAPSWVYAPGPDLSPALATLDIPTLLVWATRDAISPLAVGRHLARLLPRASLLEIDSDDHWVARAHAETVAAAIMRHVADSVLEK</sequence>
<keyword evidence="2" id="KW-0378">Hydrolase</keyword>
<accession>A0A5C8PW02</accession>
<proteinExistence type="predicted"/>
<dbReference type="AlphaFoldDB" id="A0A5C8PW02"/>
<name>A0A5C8PW02_9HYPH</name>
<organism evidence="2 3">
    <name type="scientific">Vineibacter terrae</name>
    <dbReference type="NCBI Taxonomy" id="2586908"/>
    <lineage>
        <taxon>Bacteria</taxon>
        <taxon>Pseudomonadati</taxon>
        <taxon>Pseudomonadota</taxon>
        <taxon>Alphaproteobacteria</taxon>
        <taxon>Hyphomicrobiales</taxon>
        <taxon>Vineibacter</taxon>
    </lineage>
</organism>
<dbReference type="OrthoDB" id="9808398at2"/>
<dbReference type="SUPFAM" id="SSF53474">
    <property type="entry name" value="alpha/beta-Hydrolases"/>
    <property type="match status" value="1"/>
</dbReference>
<dbReference type="PANTHER" id="PTHR43194:SF5">
    <property type="entry name" value="PIMELOYL-[ACYL-CARRIER PROTEIN] METHYL ESTER ESTERASE"/>
    <property type="match status" value="1"/>
</dbReference>
<dbReference type="EMBL" id="VDUZ01000001">
    <property type="protein sequence ID" value="TXL82356.1"/>
    <property type="molecule type" value="Genomic_DNA"/>
</dbReference>
<dbReference type="GO" id="GO:0016787">
    <property type="term" value="F:hydrolase activity"/>
    <property type="evidence" value="ECO:0007669"/>
    <property type="project" value="UniProtKB-KW"/>
</dbReference>
<dbReference type="InterPro" id="IPR029058">
    <property type="entry name" value="AB_hydrolase_fold"/>
</dbReference>
<dbReference type="Gene3D" id="3.40.50.1820">
    <property type="entry name" value="alpha/beta hydrolase"/>
    <property type="match status" value="1"/>
</dbReference>